<name>A0A6A4TQ43_SCOMX</name>
<dbReference type="Proteomes" id="UP000438429">
    <property type="component" value="Unassembled WGS sequence"/>
</dbReference>
<comment type="caution">
    <text evidence="1">The sequence shown here is derived from an EMBL/GenBank/DDBJ whole genome shotgun (WGS) entry which is preliminary data.</text>
</comment>
<evidence type="ECO:0000313" key="1">
    <source>
        <dbReference type="EMBL" id="KAF0045690.1"/>
    </source>
</evidence>
<reference evidence="1 2" key="1">
    <citation type="submission" date="2019-06" db="EMBL/GenBank/DDBJ databases">
        <title>Draft genomes of female and male turbot (Scophthalmus maximus).</title>
        <authorList>
            <person name="Xu H."/>
            <person name="Xu X.-W."/>
            <person name="Shao C."/>
            <person name="Chen S."/>
        </authorList>
    </citation>
    <scope>NUCLEOTIDE SEQUENCE [LARGE SCALE GENOMIC DNA]</scope>
    <source>
        <strain evidence="1">Ysfricsl-2016a</strain>
        <tissue evidence="1">Blood</tissue>
    </source>
</reference>
<proteinExistence type="predicted"/>
<protein>
    <submittedName>
        <fullName evidence="1">Uncharacterized protein</fullName>
    </submittedName>
</protein>
<accession>A0A6A4TQ43</accession>
<dbReference type="EMBL" id="VEVO01000002">
    <property type="protein sequence ID" value="KAF0045690.1"/>
    <property type="molecule type" value="Genomic_DNA"/>
</dbReference>
<evidence type="ECO:0000313" key="2">
    <source>
        <dbReference type="Proteomes" id="UP000438429"/>
    </source>
</evidence>
<dbReference type="AlphaFoldDB" id="A0A6A4TQ43"/>
<gene>
    <name evidence="1" type="ORF">F2P81_002219</name>
</gene>
<organism evidence="1 2">
    <name type="scientific">Scophthalmus maximus</name>
    <name type="common">Turbot</name>
    <name type="synonym">Psetta maxima</name>
    <dbReference type="NCBI Taxonomy" id="52904"/>
    <lineage>
        <taxon>Eukaryota</taxon>
        <taxon>Metazoa</taxon>
        <taxon>Chordata</taxon>
        <taxon>Craniata</taxon>
        <taxon>Vertebrata</taxon>
        <taxon>Euteleostomi</taxon>
        <taxon>Actinopterygii</taxon>
        <taxon>Neopterygii</taxon>
        <taxon>Teleostei</taxon>
        <taxon>Neoteleostei</taxon>
        <taxon>Acanthomorphata</taxon>
        <taxon>Carangaria</taxon>
        <taxon>Pleuronectiformes</taxon>
        <taxon>Pleuronectoidei</taxon>
        <taxon>Scophthalmidae</taxon>
        <taxon>Scophthalmus</taxon>
    </lineage>
</organism>
<sequence length="206" mass="23315">MACARLSEMGAVTKRHADSTSSRMLTPEPPFLYWTLCLRTMTVWDRVKDKVLAETEQLTEHGDGERDMGTVQSDEEEYCLPFVALQARRDVPYRRDLPQTVMVGLRKYLQQNNVFRKLSFQRTGNIPLMSSPILKCSCDWQPLITQLHEVTGPNVRISHQAGAQVAGDHHRPHPALNEEVVQQTLGMESFEEAALFGWGSLSQFAA</sequence>